<dbReference type="CDD" id="cd04186">
    <property type="entry name" value="GT_2_like_c"/>
    <property type="match status" value="1"/>
</dbReference>
<dbReference type="SUPFAM" id="SSF53448">
    <property type="entry name" value="Nucleotide-diphospho-sugar transferases"/>
    <property type="match status" value="1"/>
</dbReference>
<accession>A0A1T2X733</accession>
<protein>
    <recommendedName>
        <fullName evidence="5">Glycosyltransferase 2-like domain-containing protein</fullName>
    </recommendedName>
</protein>
<dbReference type="Gene3D" id="3.90.550.10">
    <property type="entry name" value="Spore Coat Polysaccharide Biosynthesis Protein SpsA, Chain A"/>
    <property type="match status" value="1"/>
</dbReference>
<comment type="pathway">
    <text evidence="1">Cell wall biogenesis; cell wall polysaccharide biosynthesis.</text>
</comment>
<dbReference type="PANTHER" id="PTHR43179">
    <property type="entry name" value="RHAMNOSYLTRANSFERASE WBBL"/>
    <property type="match status" value="1"/>
</dbReference>
<dbReference type="PANTHER" id="PTHR43179:SF12">
    <property type="entry name" value="GALACTOFURANOSYLTRANSFERASE GLFT2"/>
    <property type="match status" value="1"/>
</dbReference>
<sequence length="566" mass="64599">MITSIVIATFNKLEYTKACIESIRQYTAQDSYEIIVVDNKSTDGTANWLMQQNDIHVIFNDQNFGFPKACNQGIEVSNGDSILLLNNDTIVTLNWLDQMLLALYSAEHIGAVSTVTNNCSNYQEIPVPYNTIEEMQKFAGSYNRSNHEQWEDRGRLIGYNLLIKKHVLEEIGLLDEMFTPGNYEDDDLSLRIRLAGYRLLLCKDTFIHHFGSTSFRDNAEGYLKLMKINQQKFLGKWGFSPHLLSDINYYLVNQVQNPRDALIKVLVVGCGVGAYFIELRNRYPKAEFFGIEKNEKAAKVANLVASINVHELGEYSFDYIIINNIEERDNLKDELTYYSKCLSSTGKCILILPHLLHHSILHNLINGGIDRQKLNYLQSFEIEPLCKEAGFERIESMALTSSLTDMESFFVEQLQNLSNQKSVQTFAISCFLVTATKQTLEEEIKSVLNELIIQTDTSYYVMKLVKYDVEEILKVVKSSSGTQVIEVLNYIGMCLVEHSEPKSGLPYLTAAFEIDNENHTTLLNLGVTMYLLGNLELSLEWLELISNKTEHIQKWITQIHAEISSQ</sequence>
<evidence type="ECO:0000256" key="2">
    <source>
        <dbReference type="ARBA" id="ARBA00006739"/>
    </source>
</evidence>
<dbReference type="RefSeq" id="WP_158081732.1">
    <property type="nucleotide sequence ID" value="NZ_MSZX01000008.1"/>
</dbReference>
<comment type="similarity">
    <text evidence="2">Belongs to the glycosyltransferase 2 family.</text>
</comment>
<feature type="domain" description="Glycosyltransferase 2-like" evidence="5">
    <location>
        <begin position="4"/>
        <end position="171"/>
    </location>
</feature>
<keyword evidence="7" id="KW-1185">Reference proteome</keyword>
<dbReference type="AlphaFoldDB" id="A0A1T2X733"/>
<dbReference type="EMBL" id="MSZX01000008">
    <property type="protein sequence ID" value="OPA75652.1"/>
    <property type="molecule type" value="Genomic_DNA"/>
</dbReference>
<evidence type="ECO:0000313" key="6">
    <source>
        <dbReference type="EMBL" id="OPA75652.1"/>
    </source>
</evidence>
<dbReference type="CDD" id="cd02440">
    <property type="entry name" value="AdoMet_MTases"/>
    <property type="match status" value="1"/>
</dbReference>
<dbReference type="InterPro" id="IPR001173">
    <property type="entry name" value="Glyco_trans_2-like"/>
</dbReference>
<dbReference type="OrthoDB" id="8936324at2"/>
<dbReference type="Gene3D" id="3.40.50.150">
    <property type="entry name" value="Vaccinia Virus protein VP39"/>
    <property type="match status" value="1"/>
</dbReference>
<dbReference type="SUPFAM" id="SSF53335">
    <property type="entry name" value="S-adenosyl-L-methionine-dependent methyltransferases"/>
    <property type="match status" value="1"/>
</dbReference>
<keyword evidence="4" id="KW-0808">Transferase</keyword>
<dbReference type="InterPro" id="IPR011990">
    <property type="entry name" value="TPR-like_helical_dom_sf"/>
</dbReference>
<reference evidence="6 7" key="1">
    <citation type="submission" date="2017-01" db="EMBL/GenBank/DDBJ databases">
        <title>Genome analysis of Paenibacillus selenitrireducens ES3-24.</title>
        <authorList>
            <person name="Xu D."/>
            <person name="Yao R."/>
            <person name="Zheng S."/>
        </authorList>
    </citation>
    <scope>NUCLEOTIDE SEQUENCE [LARGE SCALE GENOMIC DNA]</scope>
    <source>
        <strain evidence="6 7">ES3-24</strain>
    </source>
</reference>
<dbReference type="InterPro" id="IPR029063">
    <property type="entry name" value="SAM-dependent_MTases_sf"/>
</dbReference>
<keyword evidence="3" id="KW-0328">Glycosyltransferase</keyword>
<organism evidence="6 7">
    <name type="scientific">Paenibacillus selenitireducens</name>
    <dbReference type="NCBI Taxonomy" id="1324314"/>
    <lineage>
        <taxon>Bacteria</taxon>
        <taxon>Bacillati</taxon>
        <taxon>Bacillota</taxon>
        <taxon>Bacilli</taxon>
        <taxon>Bacillales</taxon>
        <taxon>Paenibacillaceae</taxon>
        <taxon>Paenibacillus</taxon>
    </lineage>
</organism>
<comment type="caution">
    <text evidence="6">The sequence shown here is derived from an EMBL/GenBank/DDBJ whole genome shotgun (WGS) entry which is preliminary data.</text>
</comment>
<name>A0A1T2X733_9BACL</name>
<dbReference type="GO" id="GO:0016757">
    <property type="term" value="F:glycosyltransferase activity"/>
    <property type="evidence" value="ECO:0007669"/>
    <property type="project" value="UniProtKB-KW"/>
</dbReference>
<evidence type="ECO:0000256" key="3">
    <source>
        <dbReference type="ARBA" id="ARBA00022676"/>
    </source>
</evidence>
<evidence type="ECO:0000313" key="7">
    <source>
        <dbReference type="Proteomes" id="UP000190188"/>
    </source>
</evidence>
<dbReference type="SUPFAM" id="SSF48452">
    <property type="entry name" value="TPR-like"/>
    <property type="match status" value="1"/>
</dbReference>
<dbReference type="InterPro" id="IPR029044">
    <property type="entry name" value="Nucleotide-diphossugar_trans"/>
</dbReference>
<dbReference type="Pfam" id="PF00535">
    <property type="entry name" value="Glycos_transf_2"/>
    <property type="match status" value="1"/>
</dbReference>
<evidence type="ECO:0000256" key="4">
    <source>
        <dbReference type="ARBA" id="ARBA00022679"/>
    </source>
</evidence>
<proteinExistence type="inferred from homology"/>
<gene>
    <name evidence="6" type="ORF">BVG16_20155</name>
</gene>
<evidence type="ECO:0000256" key="1">
    <source>
        <dbReference type="ARBA" id="ARBA00004776"/>
    </source>
</evidence>
<dbReference type="Proteomes" id="UP000190188">
    <property type="component" value="Unassembled WGS sequence"/>
</dbReference>
<dbReference type="Gene3D" id="1.25.40.10">
    <property type="entry name" value="Tetratricopeptide repeat domain"/>
    <property type="match status" value="1"/>
</dbReference>
<dbReference type="STRING" id="1324314.BVG16_20155"/>
<evidence type="ECO:0000259" key="5">
    <source>
        <dbReference type="Pfam" id="PF00535"/>
    </source>
</evidence>